<dbReference type="AlphaFoldDB" id="A0A9W6TPF6"/>
<keyword evidence="2" id="KW-0472">Membrane</keyword>
<dbReference type="SUPFAM" id="SSF56112">
    <property type="entry name" value="Protein kinase-like (PK-like)"/>
    <property type="match status" value="1"/>
</dbReference>
<dbReference type="GO" id="GO:0005524">
    <property type="term" value="F:ATP binding"/>
    <property type="evidence" value="ECO:0007669"/>
    <property type="project" value="InterPro"/>
</dbReference>
<keyword evidence="2" id="KW-1133">Transmembrane helix</keyword>
<evidence type="ECO:0000256" key="2">
    <source>
        <dbReference type="SAM" id="Phobius"/>
    </source>
</evidence>
<name>A0A9W6TPF6_9STRA</name>
<feature type="region of interest" description="Disordered" evidence="1">
    <location>
        <begin position="312"/>
        <end position="338"/>
    </location>
</feature>
<evidence type="ECO:0000313" key="5">
    <source>
        <dbReference type="EMBL" id="GMF17193.1"/>
    </source>
</evidence>
<dbReference type="SMART" id="SM00220">
    <property type="entry name" value="S_TKc"/>
    <property type="match status" value="1"/>
</dbReference>
<gene>
    <name evidence="5" type="ORF">Plil01_000625200</name>
</gene>
<organism evidence="5 6">
    <name type="scientific">Phytophthora lilii</name>
    <dbReference type="NCBI Taxonomy" id="2077276"/>
    <lineage>
        <taxon>Eukaryota</taxon>
        <taxon>Sar</taxon>
        <taxon>Stramenopiles</taxon>
        <taxon>Oomycota</taxon>
        <taxon>Peronosporomycetes</taxon>
        <taxon>Peronosporales</taxon>
        <taxon>Peronosporaceae</taxon>
        <taxon>Phytophthora</taxon>
    </lineage>
</organism>
<dbReference type="PANTHER" id="PTHR44329:SF214">
    <property type="entry name" value="PROTEIN KINASE DOMAIN-CONTAINING PROTEIN"/>
    <property type="match status" value="1"/>
</dbReference>
<feature type="transmembrane region" description="Helical" evidence="2">
    <location>
        <begin position="282"/>
        <end position="305"/>
    </location>
</feature>
<comment type="caution">
    <text evidence="5">The sequence shown here is derived from an EMBL/GenBank/DDBJ whole genome shotgun (WGS) entry which is preliminary data.</text>
</comment>
<feature type="signal peptide" evidence="3">
    <location>
        <begin position="1"/>
        <end position="33"/>
    </location>
</feature>
<protein>
    <submittedName>
        <fullName evidence="5">Unnamed protein product</fullName>
    </submittedName>
</protein>
<evidence type="ECO:0000313" key="6">
    <source>
        <dbReference type="Proteomes" id="UP001165083"/>
    </source>
</evidence>
<keyword evidence="3" id="KW-0732">Signal</keyword>
<dbReference type="PROSITE" id="PS00108">
    <property type="entry name" value="PROTEIN_KINASE_ST"/>
    <property type="match status" value="1"/>
</dbReference>
<dbReference type="Proteomes" id="UP001165083">
    <property type="component" value="Unassembled WGS sequence"/>
</dbReference>
<dbReference type="Pfam" id="PF00069">
    <property type="entry name" value="Pkinase"/>
    <property type="match status" value="1"/>
</dbReference>
<dbReference type="InterPro" id="IPR008271">
    <property type="entry name" value="Ser/Thr_kinase_AS"/>
</dbReference>
<dbReference type="PANTHER" id="PTHR44329">
    <property type="entry name" value="SERINE/THREONINE-PROTEIN KINASE TNNI3K-RELATED"/>
    <property type="match status" value="1"/>
</dbReference>
<dbReference type="PROSITE" id="PS50011">
    <property type="entry name" value="PROTEIN_KINASE_DOM"/>
    <property type="match status" value="1"/>
</dbReference>
<evidence type="ECO:0000256" key="3">
    <source>
        <dbReference type="SAM" id="SignalP"/>
    </source>
</evidence>
<accession>A0A9W6TPF6</accession>
<keyword evidence="2" id="KW-0812">Transmembrane</keyword>
<dbReference type="InterPro" id="IPR051681">
    <property type="entry name" value="Ser/Thr_Kinases-Pseudokinases"/>
</dbReference>
<evidence type="ECO:0000259" key="4">
    <source>
        <dbReference type="PROSITE" id="PS50011"/>
    </source>
</evidence>
<dbReference type="Gene3D" id="1.10.510.10">
    <property type="entry name" value="Transferase(Phosphotransferase) domain 1"/>
    <property type="match status" value="1"/>
</dbReference>
<evidence type="ECO:0000256" key="1">
    <source>
        <dbReference type="SAM" id="MobiDB-lite"/>
    </source>
</evidence>
<dbReference type="GO" id="GO:0004674">
    <property type="term" value="F:protein serine/threonine kinase activity"/>
    <property type="evidence" value="ECO:0007669"/>
    <property type="project" value="TreeGrafter"/>
</dbReference>
<feature type="domain" description="Protein kinase" evidence="4">
    <location>
        <begin position="421"/>
        <end position="714"/>
    </location>
</feature>
<sequence>MVVPSTHRAWVRHLTSLVLAWNLIVGFLRVADADCAAGSTTLTTSGCSACNAFALCRGFDVAANCLGPNCQTLGNCTYECLNVDQTAQTLVVLVEFGAYQSDQEEAAGGYSDKDLTNYPDETKEWPSVSNDQVTALGLINLSSKVSALLLDYNYLTSVSMKDGISSITTLYGKMFISCPLTEFNANTFVFQPRSLENNNIHTFNGIFPNLEQLYDLSNQFEKIAMIDFNGDVPCDDIDQRRLHGVVVCITDGTTDGESASPSTSTPVDGLDMKNSTSAYSSWMTVLLAILYGVAGVLMVVIIIMVNQQKRKRTRRRDGDGTVEYSRHHSCSQESDRSQVKRALQTGSGIALHSSNISMGIPTLGSRDEDDLPVLEDSRHRTSKYALHVTTAKAALKVRQDRRMSVWNDYELLSLQLCASSIKDIKQLSRGGYATVWLVRYRNLQLLASKRLRPEKRTQKNTAAFVEEIKLAANFDHPNLVKLVGAAWTMGSDLQMLLEYMDGGDLQSYLADPLTPTGWTSQKFSIALDVIEALVYFHSFVPPLLHRDIKSKNVLLSTKLKAKLGDFGKARFLSNDHSMTAGVGTRRWLAPEVIRGDANYGRPADIYSFGVLLTELDTNEIPYSSTRGPNGKVMSERTIMRQYMYAVKVGLHFTMLEISVCAPQRKTCGRHKKYACRLDTLSTVYCTNTRSKCRSTTDRDLRTCEALSSSLHKQISLWTSGESVKAAGALGKDSGATSPSAANNADRVDAMLAMELSLEDQELCRDLTMQLLDRTLYDCEELGLGTTHTGGHADLNGRRWKKLQSHPDVTLYADRSPGSAWLPVMNRGDWEQPVALVTVGHVNCSLDDLLLALLSPNVATIRLRGVLMGRRPETNLKLVPIVRPSIASPFEFLGVAQFVNTQHWPLTMFVGPREMVLALATGEVITANGRRFGYEIILSVPLYKNSSMPRT</sequence>
<keyword evidence="6" id="KW-1185">Reference proteome</keyword>
<feature type="chain" id="PRO_5040731903" evidence="3">
    <location>
        <begin position="34"/>
        <end position="950"/>
    </location>
</feature>
<dbReference type="EMBL" id="BSXW01000274">
    <property type="protein sequence ID" value="GMF17193.1"/>
    <property type="molecule type" value="Genomic_DNA"/>
</dbReference>
<reference evidence="5" key="1">
    <citation type="submission" date="2023-04" db="EMBL/GenBank/DDBJ databases">
        <title>Phytophthora lilii NBRC 32176.</title>
        <authorList>
            <person name="Ichikawa N."/>
            <person name="Sato H."/>
            <person name="Tonouchi N."/>
        </authorList>
    </citation>
    <scope>NUCLEOTIDE SEQUENCE</scope>
    <source>
        <strain evidence="5">NBRC 32176</strain>
    </source>
</reference>
<dbReference type="OrthoDB" id="164695at2759"/>
<proteinExistence type="predicted"/>
<dbReference type="InterPro" id="IPR000719">
    <property type="entry name" value="Prot_kinase_dom"/>
</dbReference>
<dbReference type="InterPro" id="IPR011009">
    <property type="entry name" value="Kinase-like_dom_sf"/>
</dbReference>